<evidence type="ECO:0000313" key="2">
    <source>
        <dbReference type="EMBL" id="GIG51020.1"/>
    </source>
</evidence>
<proteinExistence type="predicted"/>
<feature type="region of interest" description="Disordered" evidence="1">
    <location>
        <begin position="72"/>
        <end position="109"/>
    </location>
</feature>
<accession>A0A919PZ88</accession>
<gene>
    <name evidence="2" type="ORF">Dsi01nite_090610</name>
</gene>
<dbReference type="AlphaFoldDB" id="A0A919PZ88"/>
<sequence>MGIVHPIALRAWRVVSCPRWRVLSRCPLVRGAEGPVDVLRLGSVELQPVQSTAAWRHERRTSPQMKEVCRHGSDDAFESPSTRGPPLQPTAMWHARTASPARTEAAAEC</sequence>
<name>A0A919PZ88_9ACTN</name>
<evidence type="ECO:0000313" key="3">
    <source>
        <dbReference type="Proteomes" id="UP000660611"/>
    </source>
</evidence>
<organism evidence="2 3">
    <name type="scientific">Dactylosporangium siamense</name>
    <dbReference type="NCBI Taxonomy" id="685454"/>
    <lineage>
        <taxon>Bacteria</taxon>
        <taxon>Bacillati</taxon>
        <taxon>Actinomycetota</taxon>
        <taxon>Actinomycetes</taxon>
        <taxon>Micromonosporales</taxon>
        <taxon>Micromonosporaceae</taxon>
        <taxon>Dactylosporangium</taxon>
    </lineage>
</organism>
<protein>
    <submittedName>
        <fullName evidence="2">Uncharacterized protein</fullName>
    </submittedName>
</protein>
<dbReference type="Proteomes" id="UP000660611">
    <property type="component" value="Unassembled WGS sequence"/>
</dbReference>
<reference evidence="2" key="1">
    <citation type="submission" date="2021-01" db="EMBL/GenBank/DDBJ databases">
        <title>Whole genome shotgun sequence of Dactylosporangium siamense NBRC 106093.</title>
        <authorList>
            <person name="Komaki H."/>
            <person name="Tamura T."/>
        </authorList>
    </citation>
    <scope>NUCLEOTIDE SEQUENCE</scope>
    <source>
        <strain evidence="2">NBRC 106093</strain>
    </source>
</reference>
<comment type="caution">
    <text evidence="2">The sequence shown here is derived from an EMBL/GenBank/DDBJ whole genome shotgun (WGS) entry which is preliminary data.</text>
</comment>
<keyword evidence="3" id="KW-1185">Reference proteome</keyword>
<evidence type="ECO:0000256" key="1">
    <source>
        <dbReference type="SAM" id="MobiDB-lite"/>
    </source>
</evidence>
<dbReference type="EMBL" id="BONQ01000147">
    <property type="protein sequence ID" value="GIG51020.1"/>
    <property type="molecule type" value="Genomic_DNA"/>
</dbReference>